<reference evidence="2 3" key="1">
    <citation type="submission" date="2020-06" db="EMBL/GenBank/DDBJ databases">
        <title>NJ-3-1, isolated from saline soil.</title>
        <authorList>
            <person name="Cui H.L."/>
            <person name="Shi X."/>
        </authorList>
    </citation>
    <scope>NUCLEOTIDE SEQUENCE [LARGE SCALE GENOMIC DNA]</scope>
    <source>
        <strain evidence="2 3">NJ-3-1</strain>
    </source>
</reference>
<feature type="transmembrane region" description="Helical" evidence="1">
    <location>
        <begin position="69"/>
        <end position="87"/>
    </location>
</feature>
<dbReference type="RefSeq" id="WP_179268994.1">
    <property type="nucleotide sequence ID" value="NZ_CP058579.1"/>
</dbReference>
<gene>
    <name evidence="2" type="ORF">HUG12_11985</name>
</gene>
<organism evidence="2 3">
    <name type="scientific">Halorarum salinum</name>
    <dbReference type="NCBI Taxonomy" id="2743089"/>
    <lineage>
        <taxon>Archaea</taxon>
        <taxon>Methanobacteriati</taxon>
        <taxon>Methanobacteriota</taxon>
        <taxon>Stenosarchaea group</taxon>
        <taxon>Halobacteria</taxon>
        <taxon>Halobacteriales</taxon>
        <taxon>Haloferacaceae</taxon>
        <taxon>Halorarum</taxon>
    </lineage>
</organism>
<name>A0A7D5LC31_9EURY</name>
<evidence type="ECO:0000256" key="1">
    <source>
        <dbReference type="SAM" id="Phobius"/>
    </source>
</evidence>
<dbReference type="OrthoDB" id="204680at2157"/>
<feature type="transmembrane region" description="Helical" evidence="1">
    <location>
        <begin position="99"/>
        <end position="126"/>
    </location>
</feature>
<dbReference type="EMBL" id="CP058579">
    <property type="protein sequence ID" value="QLG62409.1"/>
    <property type="molecule type" value="Genomic_DNA"/>
</dbReference>
<keyword evidence="3" id="KW-1185">Reference proteome</keyword>
<keyword evidence="1" id="KW-0812">Transmembrane</keyword>
<dbReference type="Proteomes" id="UP000509626">
    <property type="component" value="Chromosome"/>
</dbReference>
<feature type="transmembrane region" description="Helical" evidence="1">
    <location>
        <begin position="146"/>
        <end position="172"/>
    </location>
</feature>
<dbReference type="GeneID" id="56038190"/>
<evidence type="ECO:0008006" key="4">
    <source>
        <dbReference type="Google" id="ProtNLM"/>
    </source>
</evidence>
<sequence length="181" mass="18745">MGLIVVYPNDMATEVDRTDGREAGLHPWIGALVAGLLAGLSMGVVLSVGTELMPLIGALYGMESVLGGWIAHLANSVVFALLFAAVLSRDIVRHESFTLSTYLGIGIGYGAVLGVVTAGVLFPLWLDAGTGVGLPFPFLPFPGTGDWFVSSLVLGLAHLVYGAVLGPAYAVASRSVPAVHR</sequence>
<accession>A0A7D5LC31</accession>
<protein>
    <recommendedName>
        <fullName evidence="4">Histidine kinase</fullName>
    </recommendedName>
</protein>
<keyword evidence="1" id="KW-0472">Membrane</keyword>
<proteinExistence type="predicted"/>
<feature type="transmembrane region" description="Helical" evidence="1">
    <location>
        <begin position="28"/>
        <end position="49"/>
    </location>
</feature>
<dbReference type="KEGG" id="halu:HUG12_11985"/>
<evidence type="ECO:0000313" key="3">
    <source>
        <dbReference type="Proteomes" id="UP000509626"/>
    </source>
</evidence>
<keyword evidence="1" id="KW-1133">Transmembrane helix</keyword>
<evidence type="ECO:0000313" key="2">
    <source>
        <dbReference type="EMBL" id="QLG62409.1"/>
    </source>
</evidence>
<dbReference type="AlphaFoldDB" id="A0A7D5LC31"/>